<keyword evidence="1" id="KW-0732">Signal</keyword>
<dbReference type="PANTHER" id="PTHR21666">
    <property type="entry name" value="PEPTIDASE-RELATED"/>
    <property type="match status" value="1"/>
</dbReference>
<evidence type="ECO:0000313" key="5">
    <source>
        <dbReference type="EMBL" id="NML66617.1"/>
    </source>
</evidence>
<feature type="region of interest" description="Disordered" evidence="3">
    <location>
        <begin position="71"/>
        <end position="141"/>
    </location>
</feature>
<protein>
    <submittedName>
        <fullName evidence="5">M23 family metallopeptidase</fullName>
    </submittedName>
</protein>
<feature type="compositionally biased region" description="Low complexity" evidence="3">
    <location>
        <begin position="83"/>
        <end position="99"/>
    </location>
</feature>
<evidence type="ECO:0000256" key="2">
    <source>
        <dbReference type="SAM" id="Coils"/>
    </source>
</evidence>
<feature type="domain" description="M23ase beta-sheet core" evidence="4">
    <location>
        <begin position="463"/>
        <end position="554"/>
    </location>
</feature>
<dbReference type="InterPro" id="IPR016047">
    <property type="entry name" value="M23ase_b-sheet_dom"/>
</dbReference>
<dbReference type="Gene3D" id="6.10.250.3150">
    <property type="match status" value="1"/>
</dbReference>
<dbReference type="Proteomes" id="UP000559626">
    <property type="component" value="Unassembled WGS sequence"/>
</dbReference>
<gene>
    <name evidence="5" type="ORF">HHL22_15525</name>
</gene>
<evidence type="ECO:0000256" key="1">
    <source>
        <dbReference type="ARBA" id="ARBA00022729"/>
    </source>
</evidence>
<dbReference type="GO" id="GO:0004222">
    <property type="term" value="F:metalloendopeptidase activity"/>
    <property type="evidence" value="ECO:0007669"/>
    <property type="project" value="TreeGrafter"/>
</dbReference>
<evidence type="ECO:0000313" key="6">
    <source>
        <dbReference type="Proteomes" id="UP000559626"/>
    </source>
</evidence>
<dbReference type="SUPFAM" id="SSF51261">
    <property type="entry name" value="Duplicated hybrid motif"/>
    <property type="match status" value="1"/>
</dbReference>
<dbReference type="InterPro" id="IPR050570">
    <property type="entry name" value="Cell_wall_metabolism_enzyme"/>
</dbReference>
<sequence>MVLALVEAAGCLLGAARQRWGRQPVSRALLCRAAGWPRLPVTFAPLLSALYRSLGPLLLLLLLAGPVAAQHRRPATKGKPAAKTKSNAPAKAKSSAQAPRARRTKKGRSAEEEPAPRRGRTSRRERPAAAKSKAQLERERQANLSRIAEAGQVLTQTTQKKQATLGQLNVIKEKLTVKQGQIQHISTQLTGIERNVHHTTQQVLSTTEQLARLKQEYGRLLYTASKTSSGFNQLMFLFAAESFNQFVQRLRYVHQYTQQRQQQALRIVMAQQQLGQQLDGLTRQRQRQQRLLKTQLVESKNLLGLKSQQDEVVQQLSQQEQGLRQELAERQQAVARLDELIAQRVREEIARAARAARLAAAAARRRAEARATAAARRARRSEAPASADEEGGDPSANPDSDNPEETSADRSARRVALTPETAAVSANFADNRGRLPWPVAHGFVAQHFGRHPHPVLKHVTVDNRGVDIQTNQGEAVRAVAPGRVLTVAQVPGMGTIVMVQHGEYFTVYAKLRGVSVHEGQQLSAREPLGTAATDADGTAQVQFQVWRNSANLNPENWLGRK</sequence>
<dbReference type="AlphaFoldDB" id="A0A7Y0AG80"/>
<dbReference type="CDD" id="cd12797">
    <property type="entry name" value="M23_peptidase"/>
    <property type="match status" value="1"/>
</dbReference>
<feature type="compositionally biased region" description="Basic residues" evidence="3">
    <location>
        <begin position="71"/>
        <end position="82"/>
    </location>
</feature>
<feature type="coiled-coil region" evidence="2">
    <location>
        <begin position="313"/>
        <end position="343"/>
    </location>
</feature>
<dbReference type="Gene3D" id="2.70.70.10">
    <property type="entry name" value="Glucose Permease (Domain IIA)"/>
    <property type="match status" value="1"/>
</dbReference>
<feature type="compositionally biased region" description="Basic and acidic residues" evidence="3">
    <location>
        <begin position="108"/>
        <end position="141"/>
    </location>
</feature>
<comment type="caution">
    <text evidence="5">The sequence shown here is derived from an EMBL/GenBank/DDBJ whole genome shotgun (WGS) entry which is preliminary data.</text>
</comment>
<keyword evidence="2" id="KW-0175">Coiled coil</keyword>
<evidence type="ECO:0000259" key="4">
    <source>
        <dbReference type="Pfam" id="PF01551"/>
    </source>
</evidence>
<organism evidence="5 6">
    <name type="scientific">Hymenobacter polaris</name>
    <dbReference type="NCBI Taxonomy" id="2682546"/>
    <lineage>
        <taxon>Bacteria</taxon>
        <taxon>Pseudomonadati</taxon>
        <taxon>Bacteroidota</taxon>
        <taxon>Cytophagia</taxon>
        <taxon>Cytophagales</taxon>
        <taxon>Hymenobacteraceae</taxon>
        <taxon>Hymenobacter</taxon>
    </lineage>
</organism>
<accession>A0A7Y0AG80</accession>
<keyword evidence="6" id="KW-1185">Reference proteome</keyword>
<feature type="region of interest" description="Disordered" evidence="3">
    <location>
        <begin position="371"/>
        <end position="417"/>
    </location>
</feature>
<dbReference type="EMBL" id="JABBGH010000002">
    <property type="protein sequence ID" value="NML66617.1"/>
    <property type="molecule type" value="Genomic_DNA"/>
</dbReference>
<dbReference type="InterPro" id="IPR011055">
    <property type="entry name" value="Dup_hybrid_motif"/>
</dbReference>
<reference evidence="5 6" key="1">
    <citation type="submission" date="2020-04" db="EMBL/GenBank/DDBJ databases">
        <title>Hymenobacter polaris sp. nov., isolated from Arctic soil.</title>
        <authorList>
            <person name="Dahal R.H."/>
        </authorList>
    </citation>
    <scope>NUCLEOTIDE SEQUENCE [LARGE SCALE GENOMIC DNA]</scope>
    <source>
        <strain evidence="5 6">RP-2-7</strain>
    </source>
</reference>
<dbReference type="PANTHER" id="PTHR21666:SF289">
    <property type="entry name" value="L-ALA--D-GLU ENDOPEPTIDASE"/>
    <property type="match status" value="1"/>
</dbReference>
<name>A0A7Y0AG80_9BACT</name>
<dbReference type="Pfam" id="PF01551">
    <property type="entry name" value="Peptidase_M23"/>
    <property type="match status" value="1"/>
</dbReference>
<proteinExistence type="predicted"/>
<evidence type="ECO:0000256" key="3">
    <source>
        <dbReference type="SAM" id="MobiDB-lite"/>
    </source>
</evidence>